<proteinExistence type="predicted"/>
<evidence type="ECO:0008006" key="3">
    <source>
        <dbReference type="Google" id="ProtNLM"/>
    </source>
</evidence>
<reference evidence="1" key="1">
    <citation type="submission" date="2020-11" db="EMBL/GenBank/DDBJ databases">
        <title>Adaptations for nitrogen fixation in a non-lichenized fungal sporocarp promotes dispersal by wood-feeding termites.</title>
        <authorList>
            <consortium name="DOE Joint Genome Institute"/>
            <person name="Koch R.A."/>
            <person name="Yoon G."/>
            <person name="Arayal U."/>
            <person name="Lail K."/>
            <person name="Amirebrahimi M."/>
            <person name="Labutti K."/>
            <person name="Lipzen A."/>
            <person name="Riley R."/>
            <person name="Barry K."/>
            <person name="Henrissat B."/>
            <person name="Grigoriev I.V."/>
            <person name="Herr J.R."/>
            <person name="Aime M.C."/>
        </authorList>
    </citation>
    <scope>NUCLEOTIDE SEQUENCE</scope>
    <source>
        <strain evidence="1">MCA 3950</strain>
    </source>
</reference>
<dbReference type="EMBL" id="MU250552">
    <property type="protein sequence ID" value="KAG7442362.1"/>
    <property type="molecule type" value="Genomic_DNA"/>
</dbReference>
<organism evidence="1 2">
    <name type="scientific">Guyanagaster necrorhizus</name>
    <dbReference type="NCBI Taxonomy" id="856835"/>
    <lineage>
        <taxon>Eukaryota</taxon>
        <taxon>Fungi</taxon>
        <taxon>Dikarya</taxon>
        <taxon>Basidiomycota</taxon>
        <taxon>Agaricomycotina</taxon>
        <taxon>Agaricomycetes</taxon>
        <taxon>Agaricomycetidae</taxon>
        <taxon>Agaricales</taxon>
        <taxon>Marasmiineae</taxon>
        <taxon>Physalacriaceae</taxon>
        <taxon>Guyanagaster</taxon>
    </lineage>
</organism>
<sequence>MLPTELYNLIIDHLHDSKPSLLACSLVCCARVPESRFHVFHKIQLRRDTDSFFQLFESPHATLASAHIRELNVAQNSVTRGGSPADLLDGRTFQGVLTRCPMQRN</sequence>
<gene>
    <name evidence="1" type="ORF">BT62DRAFT_936205</name>
</gene>
<keyword evidence="2" id="KW-1185">Reference proteome</keyword>
<accession>A0A9P7VKW2</accession>
<evidence type="ECO:0000313" key="2">
    <source>
        <dbReference type="Proteomes" id="UP000812287"/>
    </source>
</evidence>
<comment type="caution">
    <text evidence="1">The sequence shown here is derived from an EMBL/GenBank/DDBJ whole genome shotgun (WGS) entry which is preliminary data.</text>
</comment>
<dbReference type="Proteomes" id="UP000812287">
    <property type="component" value="Unassembled WGS sequence"/>
</dbReference>
<protein>
    <recommendedName>
        <fullName evidence="3">F-box domain-containing protein</fullName>
    </recommendedName>
</protein>
<dbReference type="RefSeq" id="XP_043035862.1">
    <property type="nucleotide sequence ID" value="XM_043187085.1"/>
</dbReference>
<dbReference type="OrthoDB" id="2788229at2759"/>
<dbReference type="GeneID" id="66109382"/>
<evidence type="ECO:0000313" key="1">
    <source>
        <dbReference type="EMBL" id="KAG7442362.1"/>
    </source>
</evidence>
<dbReference type="AlphaFoldDB" id="A0A9P7VKW2"/>
<name>A0A9P7VKW2_9AGAR</name>